<feature type="transmembrane region" description="Helical" evidence="13">
    <location>
        <begin position="44"/>
        <end position="63"/>
    </location>
</feature>
<protein>
    <submittedName>
        <fullName evidence="15">Cytochrome b561</fullName>
    </submittedName>
</protein>
<evidence type="ECO:0000313" key="16">
    <source>
        <dbReference type="Proteomes" id="UP000245138"/>
    </source>
</evidence>
<evidence type="ECO:0000256" key="12">
    <source>
        <dbReference type="ARBA" id="ARBA00037975"/>
    </source>
</evidence>
<dbReference type="Pfam" id="PF01292">
    <property type="entry name" value="Ni_hydr_CYTB"/>
    <property type="match status" value="1"/>
</dbReference>
<keyword evidence="3" id="KW-0813">Transport</keyword>
<dbReference type="InterPro" id="IPR052168">
    <property type="entry name" value="Cytochrome_b561_oxidase"/>
</dbReference>
<dbReference type="RefSeq" id="WP_109054068.1">
    <property type="nucleotide sequence ID" value="NZ_QDKJ01000006.1"/>
</dbReference>
<evidence type="ECO:0000256" key="1">
    <source>
        <dbReference type="ARBA" id="ARBA00001970"/>
    </source>
</evidence>
<comment type="similarity">
    <text evidence="12">Belongs to the cytochrome b561 family.</text>
</comment>
<dbReference type="GO" id="GO:0022904">
    <property type="term" value="P:respiratory electron transport chain"/>
    <property type="evidence" value="ECO:0007669"/>
    <property type="project" value="InterPro"/>
</dbReference>
<dbReference type="InterPro" id="IPR011577">
    <property type="entry name" value="Cyt_b561_bac/Ni-Hgenase"/>
</dbReference>
<gene>
    <name evidence="15" type="ORF">B4923_09260</name>
</gene>
<comment type="subcellular location">
    <subcellularLocation>
        <location evidence="2">Cell membrane</location>
        <topology evidence="2">Multi-pass membrane protein</topology>
    </subcellularLocation>
</comment>
<dbReference type="InterPro" id="IPR016174">
    <property type="entry name" value="Di-haem_cyt_TM"/>
</dbReference>
<evidence type="ECO:0000259" key="14">
    <source>
        <dbReference type="Pfam" id="PF01292"/>
    </source>
</evidence>
<evidence type="ECO:0000256" key="10">
    <source>
        <dbReference type="ARBA" id="ARBA00023004"/>
    </source>
</evidence>
<evidence type="ECO:0000313" key="15">
    <source>
        <dbReference type="EMBL" id="PWC12714.1"/>
    </source>
</evidence>
<dbReference type="GO" id="GO:0046872">
    <property type="term" value="F:metal ion binding"/>
    <property type="evidence" value="ECO:0007669"/>
    <property type="project" value="UniProtKB-KW"/>
</dbReference>
<dbReference type="Gene3D" id="1.20.950.20">
    <property type="entry name" value="Transmembrane di-heme cytochromes, Chain C"/>
    <property type="match status" value="1"/>
</dbReference>
<reference evidence="15 16" key="1">
    <citation type="submission" date="2018-04" db="EMBL/GenBank/DDBJ databases">
        <title>Brenneria corticis sp.nov.</title>
        <authorList>
            <person name="Li Y."/>
        </authorList>
    </citation>
    <scope>NUCLEOTIDE SEQUENCE [LARGE SCALE GENOMIC DNA]</scope>
    <source>
        <strain evidence="15 16">LMG 27715</strain>
    </source>
</reference>
<keyword evidence="7" id="KW-0479">Metal-binding</keyword>
<dbReference type="Proteomes" id="UP000245138">
    <property type="component" value="Unassembled WGS sequence"/>
</dbReference>
<keyword evidence="6 13" id="KW-0812">Transmembrane</keyword>
<dbReference type="OrthoDB" id="8589936at2"/>
<keyword evidence="9 13" id="KW-1133">Transmembrane helix</keyword>
<feature type="transmembrane region" description="Helical" evidence="13">
    <location>
        <begin position="90"/>
        <end position="120"/>
    </location>
</feature>
<dbReference type="PANTHER" id="PTHR30529">
    <property type="entry name" value="CYTOCHROME B561"/>
    <property type="match status" value="1"/>
</dbReference>
<dbReference type="EMBL" id="QDKJ01000006">
    <property type="protein sequence ID" value="PWC12714.1"/>
    <property type="molecule type" value="Genomic_DNA"/>
</dbReference>
<name>A0A2U1TTI4_9GAMM</name>
<keyword evidence="4" id="KW-1003">Cell membrane</keyword>
<evidence type="ECO:0000256" key="5">
    <source>
        <dbReference type="ARBA" id="ARBA00022617"/>
    </source>
</evidence>
<evidence type="ECO:0000256" key="4">
    <source>
        <dbReference type="ARBA" id="ARBA00022475"/>
    </source>
</evidence>
<comment type="cofactor">
    <cofactor evidence="1">
        <name>heme b</name>
        <dbReference type="ChEBI" id="CHEBI:60344"/>
    </cofactor>
</comment>
<dbReference type="GO" id="GO:0005886">
    <property type="term" value="C:plasma membrane"/>
    <property type="evidence" value="ECO:0007669"/>
    <property type="project" value="UniProtKB-SubCell"/>
</dbReference>
<keyword evidence="10" id="KW-0408">Iron</keyword>
<dbReference type="GO" id="GO:0020037">
    <property type="term" value="F:heme binding"/>
    <property type="evidence" value="ECO:0007669"/>
    <property type="project" value="TreeGrafter"/>
</dbReference>
<evidence type="ECO:0000256" key="3">
    <source>
        <dbReference type="ARBA" id="ARBA00022448"/>
    </source>
</evidence>
<keyword evidence="5" id="KW-0349">Heme</keyword>
<comment type="caution">
    <text evidence="15">The sequence shown here is derived from an EMBL/GenBank/DDBJ whole genome shotgun (WGS) entry which is preliminary data.</text>
</comment>
<keyword evidence="11 13" id="KW-0472">Membrane</keyword>
<evidence type="ECO:0000256" key="2">
    <source>
        <dbReference type="ARBA" id="ARBA00004651"/>
    </source>
</evidence>
<organism evidence="15 16">
    <name type="scientific">Brenneria roseae subsp. americana</name>
    <dbReference type="NCBI Taxonomy" id="1508507"/>
    <lineage>
        <taxon>Bacteria</taxon>
        <taxon>Pseudomonadati</taxon>
        <taxon>Pseudomonadota</taxon>
        <taxon>Gammaproteobacteria</taxon>
        <taxon>Enterobacterales</taxon>
        <taxon>Pectobacteriaceae</taxon>
        <taxon>Brenneria</taxon>
    </lineage>
</organism>
<evidence type="ECO:0000256" key="8">
    <source>
        <dbReference type="ARBA" id="ARBA00022982"/>
    </source>
</evidence>
<dbReference type="NCBIfam" id="NF008566">
    <property type="entry name" value="PRK11513.1"/>
    <property type="match status" value="1"/>
</dbReference>
<evidence type="ECO:0000256" key="13">
    <source>
        <dbReference type="SAM" id="Phobius"/>
    </source>
</evidence>
<keyword evidence="16" id="KW-1185">Reference proteome</keyword>
<evidence type="ECO:0000256" key="11">
    <source>
        <dbReference type="ARBA" id="ARBA00023136"/>
    </source>
</evidence>
<feature type="domain" description="Cytochrome b561 bacterial/Ni-hydrogenase" evidence="14">
    <location>
        <begin position="4"/>
        <end position="174"/>
    </location>
</feature>
<proteinExistence type="inferred from homology"/>
<feature type="transmembrane region" description="Helical" evidence="13">
    <location>
        <begin position="9"/>
        <end position="32"/>
    </location>
</feature>
<dbReference type="PANTHER" id="PTHR30529:SF3">
    <property type="entry name" value="CYTOCHROME B561 HOMOLOG 1"/>
    <property type="match status" value="1"/>
</dbReference>
<evidence type="ECO:0000256" key="6">
    <source>
        <dbReference type="ARBA" id="ARBA00022692"/>
    </source>
</evidence>
<dbReference type="AlphaFoldDB" id="A0A2U1TTI4"/>
<evidence type="ECO:0000256" key="9">
    <source>
        <dbReference type="ARBA" id="ARBA00022989"/>
    </source>
</evidence>
<dbReference type="GO" id="GO:0009055">
    <property type="term" value="F:electron transfer activity"/>
    <property type="evidence" value="ECO:0007669"/>
    <property type="project" value="InterPro"/>
</dbReference>
<keyword evidence="8" id="KW-0249">Electron transport</keyword>
<sequence>MKKYAPSQIFFHWIIFVLIVVTYCAMELRGFVPRGSNAREWMRVLHYTCGLSVLILSVARIVIKITHQEPEIVPPLPRWQRILSKSVHGVLYLMFIGLPLMGVLSLYYGGIEWSFFFFPMPFSEEPDLMMESDLIDIHETIASVGYFIIGLHAVAALYHHYIVRDNTLIRMMPGKRKG</sequence>
<evidence type="ECO:0000256" key="7">
    <source>
        <dbReference type="ARBA" id="ARBA00022723"/>
    </source>
</evidence>
<accession>A0A2U1TTI4</accession>
<feature type="transmembrane region" description="Helical" evidence="13">
    <location>
        <begin position="140"/>
        <end position="163"/>
    </location>
</feature>
<dbReference type="SUPFAM" id="SSF81342">
    <property type="entry name" value="Transmembrane di-heme cytochromes"/>
    <property type="match status" value="1"/>
</dbReference>